<gene>
    <name evidence="4" type="ORF">E5355_05305</name>
</gene>
<dbReference type="AlphaFoldDB" id="A0A4S2B399"/>
<dbReference type="InterPro" id="IPR007492">
    <property type="entry name" value="LytTR_DNA-bd_dom"/>
</dbReference>
<dbReference type="SMART" id="SM00850">
    <property type="entry name" value="LytTR"/>
    <property type="match status" value="1"/>
</dbReference>
<dbReference type="PANTHER" id="PTHR37299:SF1">
    <property type="entry name" value="STAGE 0 SPORULATION PROTEIN A HOMOLOG"/>
    <property type="match status" value="1"/>
</dbReference>
<feature type="domain" description="Response regulatory" evidence="2">
    <location>
        <begin position="5"/>
        <end position="115"/>
    </location>
</feature>
<dbReference type="InterPro" id="IPR011006">
    <property type="entry name" value="CheY-like_superfamily"/>
</dbReference>
<dbReference type="GO" id="GO:0003677">
    <property type="term" value="F:DNA binding"/>
    <property type="evidence" value="ECO:0007669"/>
    <property type="project" value="InterPro"/>
</dbReference>
<dbReference type="InterPro" id="IPR046947">
    <property type="entry name" value="LytR-like"/>
</dbReference>
<dbReference type="Pfam" id="PF04397">
    <property type="entry name" value="LytTR"/>
    <property type="match status" value="1"/>
</dbReference>
<feature type="modified residue" description="4-aspartylphosphate" evidence="1">
    <location>
        <position position="55"/>
    </location>
</feature>
<organism evidence="4 5">
    <name type="scientific">Bacteroides muris</name>
    <name type="common">ex Afrizal et al. 2022</name>
    <dbReference type="NCBI Taxonomy" id="2516960"/>
    <lineage>
        <taxon>Bacteria</taxon>
        <taxon>Pseudomonadati</taxon>
        <taxon>Bacteroidota</taxon>
        <taxon>Bacteroidia</taxon>
        <taxon>Bacteroidales</taxon>
        <taxon>Bacteroidaceae</taxon>
        <taxon>Bacteroides</taxon>
    </lineage>
</organism>
<protein>
    <submittedName>
        <fullName evidence="4">Response regulator transcription factor</fullName>
    </submittedName>
</protein>
<evidence type="ECO:0000313" key="4">
    <source>
        <dbReference type="EMBL" id="TGY08042.1"/>
    </source>
</evidence>
<dbReference type="InterPro" id="IPR001789">
    <property type="entry name" value="Sig_transdc_resp-reg_receiver"/>
</dbReference>
<comment type="caution">
    <text evidence="4">The sequence shown here is derived from an EMBL/GenBank/DDBJ whole genome shotgun (WGS) entry which is preliminary data.</text>
</comment>
<dbReference type="PANTHER" id="PTHR37299">
    <property type="entry name" value="TRANSCRIPTIONAL REGULATOR-RELATED"/>
    <property type="match status" value="1"/>
</dbReference>
<feature type="domain" description="HTH LytTR-type" evidence="3">
    <location>
        <begin position="128"/>
        <end position="228"/>
    </location>
</feature>
<evidence type="ECO:0000313" key="5">
    <source>
        <dbReference type="Proteomes" id="UP000310532"/>
    </source>
</evidence>
<evidence type="ECO:0000259" key="3">
    <source>
        <dbReference type="PROSITE" id="PS50930"/>
    </source>
</evidence>
<proteinExistence type="predicted"/>
<evidence type="ECO:0000259" key="2">
    <source>
        <dbReference type="PROSITE" id="PS50110"/>
    </source>
</evidence>
<dbReference type="PROSITE" id="PS50110">
    <property type="entry name" value="RESPONSE_REGULATORY"/>
    <property type="match status" value="1"/>
</dbReference>
<reference evidence="4 5" key="1">
    <citation type="submission" date="2019-04" db="EMBL/GenBank/DDBJ databases">
        <title>Microbes associate with the intestines of laboratory mice.</title>
        <authorList>
            <person name="Navarre W."/>
            <person name="Wong E."/>
            <person name="Huang K."/>
            <person name="Tropini C."/>
            <person name="Ng K."/>
            <person name="Yu B."/>
        </authorList>
    </citation>
    <scope>NUCLEOTIDE SEQUENCE [LARGE SCALE GENOMIC DNA]</scope>
    <source>
        <strain evidence="4 5">NM69_E16B</strain>
    </source>
</reference>
<dbReference type="PROSITE" id="PS50930">
    <property type="entry name" value="HTH_LYTTR"/>
    <property type="match status" value="1"/>
</dbReference>
<dbReference type="Proteomes" id="UP000310532">
    <property type="component" value="Unassembled WGS sequence"/>
</dbReference>
<keyword evidence="5" id="KW-1185">Reference proteome</keyword>
<name>A0A4S2B399_9BACE</name>
<dbReference type="Pfam" id="PF00072">
    <property type="entry name" value="Response_reg"/>
    <property type="match status" value="1"/>
</dbReference>
<dbReference type="EMBL" id="SRYZ01000007">
    <property type="protein sequence ID" value="TGY08042.1"/>
    <property type="molecule type" value="Genomic_DNA"/>
</dbReference>
<dbReference type="Gene3D" id="2.40.50.1020">
    <property type="entry name" value="LytTr DNA-binding domain"/>
    <property type="match status" value="1"/>
</dbReference>
<dbReference type="RefSeq" id="WP_136009469.1">
    <property type="nucleotide sequence ID" value="NZ_SRYZ01000007.1"/>
</dbReference>
<accession>A0A4S2B399</accession>
<dbReference type="SMART" id="SM00448">
    <property type="entry name" value="REC"/>
    <property type="match status" value="1"/>
</dbReference>
<dbReference type="GO" id="GO:0000156">
    <property type="term" value="F:phosphorelay response regulator activity"/>
    <property type="evidence" value="ECO:0007669"/>
    <property type="project" value="InterPro"/>
</dbReference>
<keyword evidence="1" id="KW-0597">Phosphoprotein</keyword>
<sequence length="239" mass="27560">MKKINCIAIDDEPIALSVISQFCLRTGGLDLLTCSEPQEGLQAVIDRQPDIVFLDIEMDCLNGLDIARKLPASTCFIFTTAYIRYALDGFDLDAADFLHKPFSYERFKTAVEKAVRRLEYIRNEKECIIVKQEYNNVVIPVSDILYIEAMENYCKIFRRKGCYTLSRMNLKAITELLPPRNFIRIHRSFIVQLDSIQHFNKQELRLTTGQTLPIGRQYAEKVISRLHSPGNNNAHHDNE</sequence>
<evidence type="ECO:0000256" key="1">
    <source>
        <dbReference type="PROSITE-ProRule" id="PRU00169"/>
    </source>
</evidence>
<dbReference type="SUPFAM" id="SSF52172">
    <property type="entry name" value="CheY-like"/>
    <property type="match status" value="1"/>
</dbReference>
<dbReference type="Gene3D" id="3.40.50.2300">
    <property type="match status" value="1"/>
</dbReference>